<keyword evidence="2" id="KW-0472">Membrane</keyword>
<name>A0A4S8NPK4_9ACTN</name>
<organism evidence="3 4">
    <name type="scientific">Nocardioides caeni</name>
    <dbReference type="NCBI Taxonomy" id="574700"/>
    <lineage>
        <taxon>Bacteria</taxon>
        <taxon>Bacillati</taxon>
        <taxon>Actinomycetota</taxon>
        <taxon>Actinomycetes</taxon>
        <taxon>Propionibacteriales</taxon>
        <taxon>Nocardioidaceae</taxon>
        <taxon>Nocardioides</taxon>
    </lineage>
</organism>
<dbReference type="CDD" id="cd00118">
    <property type="entry name" value="LysM"/>
    <property type="match status" value="1"/>
</dbReference>
<keyword evidence="2" id="KW-0812">Transmembrane</keyword>
<gene>
    <name evidence="3" type="ORF">E9934_00530</name>
</gene>
<evidence type="ECO:0000256" key="2">
    <source>
        <dbReference type="SAM" id="Phobius"/>
    </source>
</evidence>
<feature type="transmembrane region" description="Helical" evidence="2">
    <location>
        <begin position="50"/>
        <end position="70"/>
    </location>
</feature>
<feature type="transmembrane region" description="Helical" evidence="2">
    <location>
        <begin position="16"/>
        <end position="38"/>
    </location>
</feature>
<keyword evidence="4" id="KW-1185">Reference proteome</keyword>
<dbReference type="Proteomes" id="UP000307087">
    <property type="component" value="Unassembled WGS sequence"/>
</dbReference>
<dbReference type="Gene3D" id="3.10.350.10">
    <property type="entry name" value="LysM domain"/>
    <property type="match status" value="1"/>
</dbReference>
<protein>
    <submittedName>
        <fullName evidence="3">LysM peptidoglycan-binding domain-containing protein</fullName>
    </submittedName>
</protein>
<feature type="compositionally biased region" description="Basic and acidic residues" evidence="1">
    <location>
        <begin position="208"/>
        <end position="217"/>
    </location>
</feature>
<feature type="region of interest" description="Disordered" evidence="1">
    <location>
        <begin position="195"/>
        <end position="217"/>
    </location>
</feature>
<reference evidence="3 4" key="1">
    <citation type="journal article" date="2009" name="Int. J. Syst. Evol. Microbiol.">
        <title>Nocardioides caeni sp. nov., isolated from wastewater.</title>
        <authorList>
            <person name="Yoon J.H."/>
            <person name="Kang S.J."/>
            <person name="Park S."/>
            <person name="Kim W."/>
            <person name="Oh T.K."/>
        </authorList>
    </citation>
    <scope>NUCLEOTIDE SEQUENCE [LARGE SCALE GENOMIC DNA]</scope>
    <source>
        <strain evidence="3 4">DSM 23134</strain>
    </source>
</reference>
<dbReference type="EMBL" id="STGW01000001">
    <property type="protein sequence ID" value="THV18172.1"/>
    <property type="molecule type" value="Genomic_DNA"/>
</dbReference>
<accession>A0A4S8NPK4</accession>
<dbReference type="RefSeq" id="WP_136560888.1">
    <property type="nucleotide sequence ID" value="NZ_BAABLS010000002.1"/>
</dbReference>
<dbReference type="InterPro" id="IPR018392">
    <property type="entry name" value="LysM"/>
</dbReference>
<dbReference type="OrthoDB" id="3210682at2"/>
<evidence type="ECO:0000256" key="1">
    <source>
        <dbReference type="SAM" id="MobiDB-lite"/>
    </source>
</evidence>
<evidence type="ECO:0000313" key="4">
    <source>
        <dbReference type="Proteomes" id="UP000307087"/>
    </source>
</evidence>
<sequence>MNHAAAARRRRRLRSLLVWATITALCSMLLMATLRGALVPLRTPPDFAELVLQVAGSGALAAAGALWLLATHVVVDVWRDRASRPGGAARRLLLVACGVTTAAALTLPPAQAHRAAEAPSVPLAGLPLPDRATGGAPPAGPTPHGHTVVVQTGDSAWSIAARAVAATTPESPAPSNAAVASYWRRLVELNRAALGDDPDLIHPGLRLHLPDPPRSER</sequence>
<dbReference type="InterPro" id="IPR036779">
    <property type="entry name" value="LysM_dom_sf"/>
</dbReference>
<dbReference type="AlphaFoldDB" id="A0A4S8NPK4"/>
<keyword evidence="2" id="KW-1133">Transmembrane helix</keyword>
<proteinExistence type="predicted"/>
<comment type="caution">
    <text evidence="3">The sequence shown here is derived from an EMBL/GenBank/DDBJ whole genome shotgun (WGS) entry which is preliminary data.</text>
</comment>
<evidence type="ECO:0000313" key="3">
    <source>
        <dbReference type="EMBL" id="THV18172.1"/>
    </source>
</evidence>